<keyword evidence="4 6" id="KW-0539">Nucleus</keyword>
<dbReference type="Gene3D" id="3.40.50.1220">
    <property type="entry name" value="TPP-binding domain"/>
    <property type="match status" value="1"/>
</dbReference>
<feature type="domain" description="YEATS" evidence="9">
    <location>
        <begin position="416"/>
        <end position="536"/>
    </location>
</feature>
<keyword evidence="5" id="KW-0479">Metal-binding</keyword>
<feature type="binding site" evidence="5">
    <location>
        <position position="192"/>
    </location>
    <ligand>
        <name>Zn(2+)</name>
        <dbReference type="ChEBI" id="CHEBI:29105"/>
    </ligand>
</feature>
<dbReference type="InterPro" id="IPR038704">
    <property type="entry name" value="YEAST_sf"/>
</dbReference>
<evidence type="ECO:0000313" key="10">
    <source>
        <dbReference type="EMBL" id="ELR25681.1"/>
    </source>
</evidence>
<dbReference type="CDD" id="cd16887">
    <property type="entry name" value="YEATS"/>
    <property type="match status" value="1"/>
</dbReference>
<dbReference type="GO" id="GO:0005634">
    <property type="term" value="C:nucleus"/>
    <property type="evidence" value="ECO:0007669"/>
    <property type="project" value="UniProtKB-SubCell"/>
</dbReference>
<dbReference type="Proteomes" id="UP000011083">
    <property type="component" value="Unassembled WGS sequence"/>
</dbReference>
<dbReference type="InterPro" id="IPR055129">
    <property type="entry name" value="YEATS_dom"/>
</dbReference>
<evidence type="ECO:0000256" key="2">
    <source>
        <dbReference type="ARBA" id="ARBA00022679"/>
    </source>
</evidence>
<dbReference type="AlphaFoldDB" id="L8HMR6"/>
<dbReference type="GO" id="GO:0046872">
    <property type="term" value="F:metal ion binding"/>
    <property type="evidence" value="ECO:0007669"/>
    <property type="project" value="UniProtKB-KW"/>
</dbReference>
<reference evidence="10 11" key="1">
    <citation type="journal article" date="2013" name="Genome Biol.">
        <title>Genome of Acanthamoeba castellanii highlights extensive lateral gene transfer and early evolution of tyrosine kinase signaling.</title>
        <authorList>
            <person name="Clarke M."/>
            <person name="Lohan A.J."/>
            <person name="Liu B."/>
            <person name="Lagkouvardos I."/>
            <person name="Roy S."/>
            <person name="Zafar N."/>
            <person name="Bertelli C."/>
            <person name="Schilde C."/>
            <person name="Kianianmomeni A."/>
            <person name="Burglin T.R."/>
            <person name="Frech C."/>
            <person name="Turcotte B."/>
            <person name="Kopec K.O."/>
            <person name="Synnott J.M."/>
            <person name="Choo C."/>
            <person name="Paponov I."/>
            <person name="Finkler A."/>
            <person name="Soon Heng Tan C."/>
            <person name="Hutchins A.P."/>
            <person name="Weinmeier T."/>
            <person name="Rattei T."/>
            <person name="Chu J.S."/>
            <person name="Gimenez G."/>
            <person name="Irimia M."/>
            <person name="Rigden D.J."/>
            <person name="Fitzpatrick D.A."/>
            <person name="Lorenzo-Morales J."/>
            <person name="Bateman A."/>
            <person name="Chiu C.H."/>
            <person name="Tang P."/>
            <person name="Hegemann P."/>
            <person name="Fromm H."/>
            <person name="Raoult D."/>
            <person name="Greub G."/>
            <person name="Miranda-Saavedra D."/>
            <person name="Chen N."/>
            <person name="Nash P."/>
            <person name="Ginger M.L."/>
            <person name="Horn M."/>
            <person name="Schaap P."/>
            <person name="Caler L."/>
            <person name="Loftus B."/>
        </authorList>
    </citation>
    <scope>NUCLEOTIDE SEQUENCE [LARGE SCALE GENOMIC DNA]</scope>
    <source>
        <strain evidence="10 11">Neff</strain>
    </source>
</reference>
<evidence type="ECO:0000313" key="11">
    <source>
        <dbReference type="Proteomes" id="UP000011083"/>
    </source>
</evidence>
<dbReference type="InterPro" id="IPR050134">
    <property type="entry name" value="NAD-dep_sirtuin_deacylases"/>
</dbReference>
<dbReference type="SMR" id="L8HMR6"/>
<gene>
    <name evidence="10" type="ORF">ACA1_084880</name>
</gene>
<evidence type="ECO:0000259" key="8">
    <source>
        <dbReference type="PROSITE" id="PS50305"/>
    </source>
</evidence>
<keyword evidence="3" id="KW-0520">NAD</keyword>
<feature type="binding site" evidence="5">
    <location>
        <position position="164"/>
    </location>
    <ligand>
        <name>Zn(2+)</name>
        <dbReference type="ChEBI" id="CHEBI:29105"/>
    </ligand>
</feature>
<evidence type="ECO:0000256" key="3">
    <source>
        <dbReference type="ARBA" id="ARBA00023027"/>
    </source>
</evidence>
<dbReference type="GO" id="GO:0017136">
    <property type="term" value="F:histone deacetylase activity, NAD-dependent"/>
    <property type="evidence" value="ECO:0007669"/>
    <property type="project" value="TreeGrafter"/>
</dbReference>
<dbReference type="RefSeq" id="XP_004358245.1">
    <property type="nucleotide sequence ID" value="XM_004358188.1"/>
</dbReference>
<feature type="compositionally biased region" description="Basic residues" evidence="7">
    <location>
        <begin position="399"/>
        <end position="411"/>
    </location>
</feature>
<evidence type="ECO:0000256" key="4">
    <source>
        <dbReference type="ARBA" id="ARBA00023242"/>
    </source>
</evidence>
<organism evidence="10 11">
    <name type="scientific">Acanthamoeba castellanii (strain ATCC 30010 / Neff)</name>
    <dbReference type="NCBI Taxonomy" id="1257118"/>
    <lineage>
        <taxon>Eukaryota</taxon>
        <taxon>Amoebozoa</taxon>
        <taxon>Discosea</taxon>
        <taxon>Longamoebia</taxon>
        <taxon>Centramoebida</taxon>
        <taxon>Acanthamoebidae</taxon>
        <taxon>Acanthamoeba</taxon>
    </lineage>
</organism>
<feature type="active site" description="Proton acceptor" evidence="5">
    <location>
        <position position="153"/>
    </location>
</feature>
<dbReference type="VEuPathDB" id="AmoebaDB:ACA1_084880"/>
<name>L8HMR6_ACACF</name>
<dbReference type="EMBL" id="KB007794">
    <property type="protein sequence ID" value="ELR25681.1"/>
    <property type="molecule type" value="Genomic_DNA"/>
</dbReference>
<keyword evidence="2" id="KW-0808">Transferase</keyword>
<dbReference type="Gene3D" id="2.20.28.200">
    <property type="match status" value="1"/>
</dbReference>
<feature type="binding site" evidence="5">
    <location>
        <position position="161"/>
    </location>
    <ligand>
        <name>Zn(2+)</name>
        <dbReference type="ChEBI" id="CHEBI:29105"/>
    </ligand>
</feature>
<evidence type="ECO:0000259" key="9">
    <source>
        <dbReference type="PROSITE" id="PS51037"/>
    </source>
</evidence>
<feature type="domain" description="Deacetylase sirtuin-type" evidence="8">
    <location>
        <begin position="18"/>
        <end position="315"/>
    </location>
</feature>
<dbReference type="KEGG" id="acan:ACA1_084880"/>
<dbReference type="Gene3D" id="2.60.40.1970">
    <property type="entry name" value="YEATS domain"/>
    <property type="match status" value="1"/>
</dbReference>
<dbReference type="Pfam" id="PF02146">
    <property type="entry name" value="SIR2"/>
    <property type="match status" value="1"/>
</dbReference>
<dbReference type="PANTHER" id="PTHR11085">
    <property type="entry name" value="NAD-DEPENDENT PROTEIN DEACYLASE SIRTUIN-5, MITOCHONDRIAL-RELATED"/>
    <property type="match status" value="1"/>
</dbReference>
<evidence type="ECO:0000256" key="5">
    <source>
        <dbReference type="PROSITE-ProRule" id="PRU00236"/>
    </source>
</evidence>
<dbReference type="Pfam" id="PF03366">
    <property type="entry name" value="YEATS"/>
    <property type="match status" value="1"/>
</dbReference>
<dbReference type="STRING" id="1257118.L8HMR6"/>
<comment type="similarity">
    <text evidence="1">Belongs to the sirtuin family.</text>
</comment>
<feature type="binding site" evidence="5">
    <location>
        <position position="189"/>
    </location>
    <ligand>
        <name>Zn(2+)</name>
        <dbReference type="ChEBI" id="CHEBI:29105"/>
    </ligand>
</feature>
<dbReference type="InterPro" id="IPR026590">
    <property type="entry name" value="Ssirtuin_cat_dom"/>
</dbReference>
<dbReference type="PROSITE" id="PS50305">
    <property type="entry name" value="SIRTUIN"/>
    <property type="match status" value="1"/>
</dbReference>
<dbReference type="InterPro" id="IPR029035">
    <property type="entry name" value="DHS-like_NAD/FAD-binding_dom"/>
</dbReference>
<evidence type="ECO:0000256" key="7">
    <source>
        <dbReference type="SAM" id="MobiDB-lite"/>
    </source>
</evidence>
<proteinExistence type="inferred from homology"/>
<keyword evidence="11" id="KW-1185">Reference proteome</keyword>
<evidence type="ECO:0000256" key="6">
    <source>
        <dbReference type="PROSITE-ProRule" id="PRU00376"/>
    </source>
</evidence>
<dbReference type="PROSITE" id="PS51037">
    <property type="entry name" value="YEATS"/>
    <property type="match status" value="1"/>
</dbReference>
<accession>L8HMR6</accession>
<dbReference type="OrthoDB" id="424302at2759"/>
<feature type="region of interest" description="Disordered" evidence="7">
    <location>
        <begin position="378"/>
        <end position="417"/>
    </location>
</feature>
<dbReference type="SUPFAM" id="SSF52467">
    <property type="entry name" value="DHS-like NAD/FAD-binding domain"/>
    <property type="match status" value="1"/>
</dbReference>
<dbReference type="GO" id="GO:0070403">
    <property type="term" value="F:NAD+ binding"/>
    <property type="evidence" value="ECO:0007669"/>
    <property type="project" value="InterPro"/>
</dbReference>
<comment type="subcellular location">
    <subcellularLocation>
        <location evidence="6">Nucleus</location>
    </subcellularLocation>
</comment>
<dbReference type="InterPro" id="IPR003000">
    <property type="entry name" value="Sirtuin"/>
</dbReference>
<evidence type="ECO:0000256" key="1">
    <source>
        <dbReference type="ARBA" id="ARBA00006988"/>
    </source>
</evidence>
<dbReference type="OMA" id="TPTHMAM"/>
<dbReference type="PANTHER" id="PTHR11085:SF10">
    <property type="entry name" value="NAD-DEPENDENT PROTEIN DEACYLASE SIRTUIN-5, MITOCHONDRIAL-RELATED"/>
    <property type="match status" value="1"/>
</dbReference>
<keyword evidence="5" id="KW-0862">Zinc</keyword>
<dbReference type="GeneID" id="14926747"/>
<sequence>MASTVDSTRVREFNEENDPFFQKKLDRLAKMVKQSKYTVFFTGAGVSTSAGVGDYRGPSGAWTKRKIKELELLGAGRTAEDESELTKLKAEAAREEKKARVKIDMCDAQPTPTHMAMATLIRLGLAHYVVTTNLDGIYRKAGLKDHEQLCCLHGDIYVERCSGCGYDFERNYHVRQGHTHVHDHKVGTCSRCGSAPPAHYKGTPGDLKMKKGRWGGRMVGTRDTNCGTKDTHINFGELLDEVDWNEADTHCRRADLCIIAGTSMSLRHITHFPFLARQVVLINLQPTPDDDEATLRIWAKCDPVFEGLMARLDVPIDPVPVWRPRDAVPLNRIPNFVHPYYKKKAEAIEEMARLREAEADDRRREAAAERLTRQVDRMEVVDVSSSSEEDDEAEAGEKKNKKKSKKTKTKKEKNEDDEVVEVPKVIEVGNEHAAVPTDRGNNTHQWTMFVKLPDGRDDARDLAELVDHVTYDLHPTFSPAQVRVTEAPFRVTRLGWGTFSVGVTVQWKKHVGHAPLRCKHTLSFGTAKASELIDVA</sequence>
<protein>
    <submittedName>
        <fullName evidence="10">Transcriptional regulator, Sir2 family protein</fullName>
    </submittedName>
</protein>